<keyword evidence="1" id="KW-0732">Signal</keyword>
<dbReference type="EMBL" id="LUUI01000101">
    <property type="protein sequence ID" value="OAI15601.1"/>
    <property type="molecule type" value="Genomic_DNA"/>
</dbReference>
<name>A0A177NCN5_9GAMM</name>
<dbReference type="OrthoDB" id="9796724at2"/>
<dbReference type="AlphaFoldDB" id="A0A177NCN5"/>
<evidence type="ECO:0000313" key="3">
    <source>
        <dbReference type="Proteomes" id="UP000078476"/>
    </source>
</evidence>
<feature type="chain" id="PRO_5008068993" description="Lipoprotein" evidence="1">
    <location>
        <begin position="28"/>
        <end position="130"/>
    </location>
</feature>
<accession>A0A177NCN5</accession>
<evidence type="ECO:0000313" key="2">
    <source>
        <dbReference type="EMBL" id="OAI15601.1"/>
    </source>
</evidence>
<dbReference type="Proteomes" id="UP000078476">
    <property type="component" value="Unassembled WGS sequence"/>
</dbReference>
<feature type="signal peptide" evidence="1">
    <location>
        <begin position="1"/>
        <end position="27"/>
    </location>
</feature>
<sequence length="130" mass="14120">MKPMTLHFKQRCLTFSLILILSGCSTALVKDDTEQSSAGTSHCSGSEWVDDSTIAVVPIPVVALLMPHADLNDIKADDYLKRCGDSSKLINREVVIGHGACVPAVLTRVLTLGIWQWCPATVSWDADVRP</sequence>
<evidence type="ECO:0000256" key="1">
    <source>
        <dbReference type="SAM" id="SignalP"/>
    </source>
</evidence>
<protein>
    <recommendedName>
        <fullName evidence="4">Lipoprotein</fullName>
    </recommendedName>
</protein>
<dbReference type="RefSeq" id="WP_066982043.1">
    <property type="nucleotide sequence ID" value="NZ_LUUI01000101.1"/>
</dbReference>
<reference evidence="2 3" key="1">
    <citation type="submission" date="2016-03" db="EMBL/GenBank/DDBJ databases">
        <authorList>
            <person name="Ploux O."/>
        </authorList>
    </citation>
    <scope>NUCLEOTIDE SEQUENCE [LARGE SCALE GENOMIC DNA]</scope>
    <source>
        <strain evidence="2 3">R-45370</strain>
    </source>
</reference>
<gene>
    <name evidence="2" type="ORF">A1359_09305</name>
</gene>
<evidence type="ECO:0008006" key="4">
    <source>
        <dbReference type="Google" id="ProtNLM"/>
    </source>
</evidence>
<proteinExistence type="predicted"/>
<comment type="caution">
    <text evidence="2">The sequence shown here is derived from an EMBL/GenBank/DDBJ whole genome shotgun (WGS) entry which is preliminary data.</text>
</comment>
<organism evidence="2 3">
    <name type="scientific">Methylomonas lenta</name>
    <dbReference type="NCBI Taxonomy" id="980561"/>
    <lineage>
        <taxon>Bacteria</taxon>
        <taxon>Pseudomonadati</taxon>
        <taxon>Pseudomonadota</taxon>
        <taxon>Gammaproteobacteria</taxon>
        <taxon>Methylococcales</taxon>
        <taxon>Methylococcaceae</taxon>
        <taxon>Methylomonas</taxon>
    </lineage>
</organism>
<keyword evidence="3" id="KW-1185">Reference proteome</keyword>
<dbReference type="PROSITE" id="PS51257">
    <property type="entry name" value="PROKAR_LIPOPROTEIN"/>
    <property type="match status" value="1"/>
</dbReference>